<dbReference type="Gene3D" id="1.25.10.10">
    <property type="entry name" value="Leucine-rich Repeat Variant"/>
    <property type="match status" value="1"/>
</dbReference>
<dbReference type="OrthoDB" id="420201at2"/>
<dbReference type="Gene3D" id="3.30.1370.70">
    <property type="entry name" value="Scaffold protein Nfu/NifU, N-terminal domain"/>
    <property type="match status" value="1"/>
</dbReference>
<dbReference type="EMBL" id="CP012502">
    <property type="protein sequence ID" value="AOM82853.1"/>
    <property type="molecule type" value="Genomic_DNA"/>
</dbReference>
<organism evidence="3 4">
    <name type="scientific">Salisediminibacterium beveridgei</name>
    <dbReference type="NCBI Taxonomy" id="632773"/>
    <lineage>
        <taxon>Bacteria</taxon>
        <taxon>Bacillati</taxon>
        <taxon>Bacillota</taxon>
        <taxon>Bacilli</taxon>
        <taxon>Bacillales</taxon>
        <taxon>Bacillaceae</taxon>
        <taxon>Salisediminibacterium</taxon>
    </lineage>
</organism>
<dbReference type="SMART" id="SM00932">
    <property type="entry name" value="Nfu_N"/>
    <property type="match status" value="1"/>
</dbReference>
<feature type="compositionally biased region" description="Polar residues" evidence="1">
    <location>
        <begin position="12"/>
        <end position="21"/>
    </location>
</feature>
<dbReference type="Proteomes" id="UP000094463">
    <property type="component" value="Chromosome"/>
</dbReference>
<sequence length="379" mass="43088">MKIKGIEPTPSPNTMKVNLSESLPAGSANNYKKDQMEDAPDEIRQVLEIEGVTGVYHVADFIAVERHPRTDWKQILHDLRIVFGEDNEKMTDSSVQLDEHFGEVKVQIQEFKGIPMQVKVQSADEEHRTGLSERFIQSVANATLPDDNVVMERKWKDQRARYGDLEAVSKEVAEELEATFTEKRLNDLVEQAVNPEQESKNVHSKWIKVTADMLQTDDWRERFAVLDKLNPTLDDLEVLEIALEDEKASIRRLAVIYLGMIEDERVIPYLERAMTDRSVSVRRTAGDGFSDIGSTKGIPAMVEALSDKSKLVRWRAAMFLYELGDETAISALKETEHDSEFEVALQAKMARARIEQGEEAQGSVWKQMTDAMDKHSTDH</sequence>
<dbReference type="Pfam" id="PF13646">
    <property type="entry name" value="HEAT_2"/>
    <property type="match status" value="1"/>
</dbReference>
<evidence type="ECO:0000313" key="4">
    <source>
        <dbReference type="Proteomes" id="UP000094463"/>
    </source>
</evidence>
<protein>
    <recommendedName>
        <fullName evidence="2">Scaffold protein Nfu/NifU N-terminal domain-containing protein</fullName>
    </recommendedName>
</protein>
<dbReference type="STRING" id="632773.BBEV_1490"/>
<reference evidence="3 4" key="1">
    <citation type="submission" date="2015-08" db="EMBL/GenBank/DDBJ databases">
        <title>The complete genome sequence of Bacillus beveridgei MLTeJB.</title>
        <authorList>
            <person name="Hanson T.E."/>
            <person name="Mesa C."/>
            <person name="Basesman S.M."/>
            <person name="Oremland R.S."/>
        </authorList>
    </citation>
    <scope>NUCLEOTIDE SEQUENCE [LARGE SCALE GENOMIC DNA]</scope>
    <source>
        <strain evidence="3 4">MLTeJB</strain>
    </source>
</reference>
<evidence type="ECO:0000259" key="2">
    <source>
        <dbReference type="SMART" id="SM00932"/>
    </source>
</evidence>
<dbReference type="RefSeq" id="WP_069364893.1">
    <property type="nucleotide sequence ID" value="NZ_CP012502.1"/>
</dbReference>
<dbReference type="SUPFAM" id="SSF110836">
    <property type="entry name" value="Hypothetical protein SAV1430"/>
    <property type="match status" value="1"/>
</dbReference>
<name>A0A1D7QV07_9BACI</name>
<dbReference type="SMART" id="SM00567">
    <property type="entry name" value="EZ_HEAT"/>
    <property type="match status" value="3"/>
</dbReference>
<dbReference type="InterPro" id="IPR036498">
    <property type="entry name" value="Nfu/NifU_N_sf"/>
</dbReference>
<feature type="domain" description="Scaffold protein Nfu/NifU N-terminal" evidence="2">
    <location>
        <begin position="4"/>
        <end position="90"/>
    </location>
</feature>
<proteinExistence type="predicted"/>
<accession>A0A1D7QV07</accession>
<dbReference type="InterPro" id="IPR004155">
    <property type="entry name" value="PBS_lyase_HEAT"/>
</dbReference>
<dbReference type="Pfam" id="PF13769">
    <property type="entry name" value="Virulence_fact"/>
    <property type="match status" value="1"/>
</dbReference>
<dbReference type="InterPro" id="IPR025989">
    <property type="entry name" value="Virulence_F_dom"/>
</dbReference>
<dbReference type="PATRIC" id="fig|632773.3.peg.1567"/>
<dbReference type="InterPro" id="IPR011989">
    <property type="entry name" value="ARM-like"/>
</dbReference>
<dbReference type="Pfam" id="PF08712">
    <property type="entry name" value="Nfu_N"/>
    <property type="match status" value="1"/>
</dbReference>
<gene>
    <name evidence="3" type="ORF">BBEV_1490</name>
</gene>
<dbReference type="AlphaFoldDB" id="A0A1D7QV07"/>
<dbReference type="KEGG" id="bbev:BBEV_1490"/>
<evidence type="ECO:0000313" key="3">
    <source>
        <dbReference type="EMBL" id="AOM82853.1"/>
    </source>
</evidence>
<dbReference type="InterPro" id="IPR016024">
    <property type="entry name" value="ARM-type_fold"/>
</dbReference>
<evidence type="ECO:0000256" key="1">
    <source>
        <dbReference type="SAM" id="MobiDB-lite"/>
    </source>
</evidence>
<dbReference type="SUPFAM" id="SSF48371">
    <property type="entry name" value="ARM repeat"/>
    <property type="match status" value="1"/>
</dbReference>
<dbReference type="InterPro" id="IPR014824">
    <property type="entry name" value="Nfu/NifU_N"/>
</dbReference>
<feature type="region of interest" description="Disordered" evidence="1">
    <location>
        <begin position="1"/>
        <end position="35"/>
    </location>
</feature>
<keyword evidence="4" id="KW-1185">Reference proteome</keyword>